<proteinExistence type="predicted"/>
<dbReference type="SUPFAM" id="SSF53448">
    <property type="entry name" value="Nucleotide-diphospho-sugar transferases"/>
    <property type="match status" value="1"/>
</dbReference>
<evidence type="ECO:0008006" key="3">
    <source>
        <dbReference type="Google" id="ProtNLM"/>
    </source>
</evidence>
<evidence type="ECO:0000313" key="2">
    <source>
        <dbReference type="Proteomes" id="UP000184036"/>
    </source>
</evidence>
<evidence type="ECO:0000313" key="1">
    <source>
        <dbReference type="EMBL" id="SHG21684.1"/>
    </source>
</evidence>
<gene>
    <name evidence="1" type="ORF">SAMN05444396_10644</name>
</gene>
<organism evidence="1 2">
    <name type="scientific">Flavobacterium segetis</name>
    <dbReference type="NCBI Taxonomy" id="271157"/>
    <lineage>
        <taxon>Bacteria</taxon>
        <taxon>Pseudomonadati</taxon>
        <taxon>Bacteroidota</taxon>
        <taxon>Flavobacteriia</taxon>
        <taxon>Flavobacteriales</taxon>
        <taxon>Flavobacteriaceae</taxon>
        <taxon>Flavobacterium</taxon>
    </lineage>
</organism>
<reference evidence="2" key="1">
    <citation type="submission" date="2016-11" db="EMBL/GenBank/DDBJ databases">
        <authorList>
            <person name="Varghese N."/>
            <person name="Submissions S."/>
        </authorList>
    </citation>
    <scope>NUCLEOTIDE SEQUENCE [LARGE SCALE GENOMIC DNA]</scope>
    <source>
        <strain evidence="2">DSM 19741</strain>
    </source>
</reference>
<dbReference type="RefSeq" id="WP_143151745.1">
    <property type="nucleotide sequence ID" value="NZ_FQWE01000006.1"/>
</dbReference>
<dbReference type="InterPro" id="IPR029044">
    <property type="entry name" value="Nucleotide-diphossugar_trans"/>
</dbReference>
<dbReference type="OrthoDB" id="186344at2"/>
<protein>
    <recommendedName>
        <fullName evidence="3">Glycosyl transferase family 8</fullName>
    </recommendedName>
</protein>
<sequence>MKIAFTICSNNYLAQAKILGDSLLMTNPDYKFYIGLCDEFSEEIDYTFFKDFEIIRLSEIGLSYFKEITEKYDIIELNTCIKPSYFKYLISKNDNLSTIIYFDPDIKIFNLLDSIEKELETNDILLTPHILHPIGVDQLFPSENLFLNYGIYNLGFIALNAKNNNSIDLLNWWEDKTMKMGYNRVCEGLFVDQLWINLVPIFFDKVKVMKEYGFNVAPWNLHERNEIKKINNQYYMKDKSKLVFFHFSAYDFKNTKLLSKHYNRYLQINLTQEVFEIYSQYHQSLIKNNIENLSKVKCFLIKKPKINKGEKFKYFILNLFETIQNTFKK</sequence>
<keyword evidence="2" id="KW-1185">Reference proteome</keyword>
<dbReference type="Proteomes" id="UP000184036">
    <property type="component" value="Unassembled WGS sequence"/>
</dbReference>
<dbReference type="AlphaFoldDB" id="A0A1M5I058"/>
<dbReference type="EMBL" id="FQWE01000006">
    <property type="protein sequence ID" value="SHG21684.1"/>
    <property type="molecule type" value="Genomic_DNA"/>
</dbReference>
<accession>A0A1M5I058</accession>
<name>A0A1M5I058_9FLAO</name>
<dbReference type="Gene3D" id="3.90.550.10">
    <property type="entry name" value="Spore Coat Polysaccharide Biosynthesis Protein SpsA, Chain A"/>
    <property type="match status" value="1"/>
</dbReference>
<dbReference type="STRING" id="271157.SAMN05444396_10644"/>